<dbReference type="Pfam" id="PF00958">
    <property type="entry name" value="GMP_synt_C"/>
    <property type="match status" value="1"/>
</dbReference>
<dbReference type="InterPro" id="IPR014729">
    <property type="entry name" value="Rossmann-like_a/b/a_fold"/>
</dbReference>
<comment type="subunit">
    <text evidence="9">Homodimer.</text>
</comment>
<dbReference type="PROSITE" id="PS51553">
    <property type="entry name" value="GMPS_ATP_PPASE"/>
    <property type="match status" value="1"/>
</dbReference>
<dbReference type="InterPro" id="IPR025777">
    <property type="entry name" value="GMPS_ATP_PPase_dom"/>
</dbReference>
<dbReference type="FunFam" id="3.40.50.880:FF:000001">
    <property type="entry name" value="GMP synthase [glutamine-hydrolyzing]"/>
    <property type="match status" value="1"/>
</dbReference>
<evidence type="ECO:0000256" key="6">
    <source>
        <dbReference type="ARBA" id="ARBA00022755"/>
    </source>
</evidence>
<keyword evidence="5 9" id="KW-0332">GMP biosynthesis</keyword>
<dbReference type="SUPFAM" id="SSF54810">
    <property type="entry name" value="GMP synthetase C-terminal dimerisation domain"/>
    <property type="match status" value="1"/>
</dbReference>
<dbReference type="PANTHER" id="PTHR11922">
    <property type="entry name" value="GMP SYNTHASE-RELATED"/>
    <property type="match status" value="1"/>
</dbReference>
<evidence type="ECO:0000256" key="8">
    <source>
        <dbReference type="ARBA" id="ARBA00022962"/>
    </source>
</evidence>
<evidence type="ECO:0000259" key="11">
    <source>
        <dbReference type="PROSITE" id="PS51553"/>
    </source>
</evidence>
<evidence type="ECO:0000256" key="5">
    <source>
        <dbReference type="ARBA" id="ARBA00022749"/>
    </source>
</evidence>
<dbReference type="GO" id="GO:0005829">
    <property type="term" value="C:cytosol"/>
    <property type="evidence" value="ECO:0007669"/>
    <property type="project" value="TreeGrafter"/>
</dbReference>
<gene>
    <name evidence="9 12" type="primary">guaA</name>
    <name evidence="12" type="ORF">bsdtb5_39290</name>
</gene>
<reference evidence="12 13" key="1">
    <citation type="submission" date="2020-11" db="EMBL/GenBank/DDBJ databases">
        <title>Draft genome sequencing of a Lachnospiraceae strain isolated from anoxic soil subjected to BSD treatment.</title>
        <authorList>
            <person name="Uek A."/>
            <person name="Tonouchi A."/>
        </authorList>
    </citation>
    <scope>NUCLEOTIDE SEQUENCE [LARGE SCALE GENOMIC DNA]</scope>
    <source>
        <strain evidence="12 13">TB5</strain>
    </source>
</reference>
<keyword evidence="6 9" id="KW-0658">Purine biosynthesis</keyword>
<feature type="active site" evidence="9">
    <location>
        <position position="169"/>
    </location>
</feature>
<dbReference type="FunFam" id="3.40.50.620:FF:000001">
    <property type="entry name" value="GMP synthase [glutamine-hydrolyzing]"/>
    <property type="match status" value="1"/>
</dbReference>
<dbReference type="HAMAP" id="MF_00344">
    <property type="entry name" value="GMP_synthase"/>
    <property type="match status" value="1"/>
</dbReference>
<evidence type="ECO:0000313" key="12">
    <source>
        <dbReference type="EMBL" id="BCN32634.1"/>
    </source>
</evidence>
<dbReference type="FunFam" id="3.30.300.10:FF:000002">
    <property type="entry name" value="GMP synthase [glutamine-hydrolyzing]"/>
    <property type="match status" value="1"/>
</dbReference>
<dbReference type="Gene3D" id="3.40.50.880">
    <property type="match status" value="1"/>
</dbReference>
<dbReference type="GO" id="GO:0005524">
    <property type="term" value="F:ATP binding"/>
    <property type="evidence" value="ECO:0007669"/>
    <property type="project" value="UniProtKB-UniRule"/>
</dbReference>
<dbReference type="NCBIfam" id="TIGR00884">
    <property type="entry name" value="guaA_Cterm"/>
    <property type="match status" value="1"/>
</dbReference>
<keyword evidence="13" id="KW-1185">Reference proteome</keyword>
<evidence type="ECO:0000313" key="13">
    <source>
        <dbReference type="Proteomes" id="UP000595897"/>
    </source>
</evidence>
<sequence length="513" mass="57108">MNKETVIILDFGGQYNQLIARRVRECNVYCEVLPFNTSLEKIKEIAPKGIIFTGGPASVYGEDSPQVEKEIFELGIPVLAICYGSQLMMHLLGGKVTKAPVREYGKTEVEVEVTSKLFKDVSKLTTCLMSHTDYIEKLADGFKVIAKSDSCPVAALEKPEQNLYAVQFHPEVNHTAEGTKMLHNFLYEVCNCKGDWKMDSFTEESIKAVREKVGDGKVLCALSGGVDSSVAAVLLSRAIGKQLTCVFVDHGLLRKNEGDEVEAVFGPEGPYDLNFIRVNAQDRFYEKLKGVEEPEAKRKIIGEEFIRVFEEEAKKIGKVDFLVQGTIYPDVIESGLGKSAVIKSHHNVGGLPDYVDFKEIIEPLRLLFKDEVRKVGLELNIPEYLVFRQPFPGPGLGIRIIGDVTAEKVRIVQDADFIYREEIAKAGVDKEIGQYFAALTNMRSVGVMGDERTYDYAIALRAVTTSDFMTAESAELPWEVLGKVTTRIVNEVKGVNRVMYDCTGKPPATIEFE</sequence>
<feature type="binding site" evidence="10">
    <location>
        <begin position="223"/>
        <end position="229"/>
    </location>
    <ligand>
        <name>ATP</name>
        <dbReference type="ChEBI" id="CHEBI:30616"/>
    </ligand>
</feature>
<evidence type="ECO:0000256" key="1">
    <source>
        <dbReference type="ARBA" id="ARBA00002332"/>
    </source>
</evidence>
<dbReference type="InterPro" id="IPR017926">
    <property type="entry name" value="GATASE"/>
</dbReference>
<dbReference type="InterPro" id="IPR029062">
    <property type="entry name" value="Class_I_gatase-like"/>
</dbReference>
<dbReference type="NCBIfam" id="TIGR00888">
    <property type="entry name" value="guaA_Nterm"/>
    <property type="match status" value="1"/>
</dbReference>
<evidence type="ECO:0000256" key="10">
    <source>
        <dbReference type="PROSITE-ProRule" id="PRU00886"/>
    </source>
</evidence>
<dbReference type="KEGG" id="ahb:bsdtb5_39290"/>
<keyword evidence="8 9" id="KW-0315">Glutamine amidotransferase</keyword>
<comment type="catalytic activity">
    <reaction evidence="9">
        <text>XMP + L-glutamine + ATP + H2O = GMP + L-glutamate + AMP + diphosphate + 2 H(+)</text>
        <dbReference type="Rhea" id="RHEA:11680"/>
        <dbReference type="ChEBI" id="CHEBI:15377"/>
        <dbReference type="ChEBI" id="CHEBI:15378"/>
        <dbReference type="ChEBI" id="CHEBI:29985"/>
        <dbReference type="ChEBI" id="CHEBI:30616"/>
        <dbReference type="ChEBI" id="CHEBI:33019"/>
        <dbReference type="ChEBI" id="CHEBI:57464"/>
        <dbReference type="ChEBI" id="CHEBI:58115"/>
        <dbReference type="ChEBI" id="CHEBI:58359"/>
        <dbReference type="ChEBI" id="CHEBI:456215"/>
        <dbReference type="EC" id="6.3.5.2"/>
    </reaction>
</comment>
<proteinExistence type="inferred from homology"/>
<evidence type="ECO:0000256" key="3">
    <source>
        <dbReference type="ARBA" id="ARBA00022598"/>
    </source>
</evidence>
<dbReference type="Pfam" id="PF00117">
    <property type="entry name" value="GATase"/>
    <property type="match status" value="1"/>
</dbReference>
<evidence type="ECO:0000256" key="7">
    <source>
        <dbReference type="ARBA" id="ARBA00022840"/>
    </source>
</evidence>
<dbReference type="UniPathway" id="UPA00189">
    <property type="reaction ID" value="UER00296"/>
</dbReference>
<feature type="active site" evidence="9">
    <location>
        <position position="171"/>
    </location>
</feature>
<dbReference type="PRINTS" id="PR00096">
    <property type="entry name" value="GATASE"/>
</dbReference>
<protein>
    <recommendedName>
        <fullName evidence="9">GMP synthase [glutamine-hydrolyzing]</fullName>
        <ecNumber evidence="9">6.3.5.2</ecNumber>
    </recommendedName>
    <alternativeName>
        <fullName evidence="9">GMP synthetase</fullName>
    </alternativeName>
    <alternativeName>
        <fullName evidence="9">Glutamine amidotransferase</fullName>
    </alternativeName>
</protein>
<dbReference type="CDD" id="cd01997">
    <property type="entry name" value="GMP_synthase_C"/>
    <property type="match status" value="1"/>
</dbReference>
<dbReference type="EC" id="6.3.5.2" evidence="9"/>
<dbReference type="InterPro" id="IPR001674">
    <property type="entry name" value="GMP_synth_C"/>
</dbReference>
<dbReference type="Gene3D" id="3.30.300.10">
    <property type="match status" value="1"/>
</dbReference>
<organism evidence="12 13">
    <name type="scientific">Anaeromicropila herbilytica</name>
    <dbReference type="NCBI Taxonomy" id="2785025"/>
    <lineage>
        <taxon>Bacteria</taxon>
        <taxon>Bacillati</taxon>
        <taxon>Bacillota</taxon>
        <taxon>Clostridia</taxon>
        <taxon>Lachnospirales</taxon>
        <taxon>Lachnospiraceae</taxon>
        <taxon>Anaeromicropila</taxon>
    </lineage>
</organism>
<dbReference type="EMBL" id="AP024169">
    <property type="protein sequence ID" value="BCN32634.1"/>
    <property type="molecule type" value="Genomic_DNA"/>
</dbReference>
<feature type="active site" description="Nucleophile" evidence="9">
    <location>
        <position position="82"/>
    </location>
</feature>
<keyword evidence="4 9" id="KW-0547">Nucleotide-binding</keyword>
<dbReference type="CDD" id="cd01742">
    <property type="entry name" value="GATase1_GMP_Synthase"/>
    <property type="match status" value="1"/>
</dbReference>
<dbReference type="SUPFAM" id="SSF52402">
    <property type="entry name" value="Adenine nucleotide alpha hydrolases-like"/>
    <property type="match status" value="1"/>
</dbReference>
<dbReference type="Pfam" id="PF03054">
    <property type="entry name" value="tRNA_Me_trans"/>
    <property type="match status" value="1"/>
</dbReference>
<dbReference type="GO" id="GO:0003921">
    <property type="term" value="F:GMP synthase activity"/>
    <property type="evidence" value="ECO:0007669"/>
    <property type="project" value="InterPro"/>
</dbReference>
<name>A0A7R7EPI1_9FIRM</name>
<dbReference type="InterPro" id="IPR004739">
    <property type="entry name" value="GMP_synth_GATase"/>
</dbReference>
<dbReference type="InterPro" id="IPR022955">
    <property type="entry name" value="GMP_synthase"/>
</dbReference>
<keyword evidence="7 9" id="KW-0067">ATP-binding</keyword>
<evidence type="ECO:0000256" key="4">
    <source>
        <dbReference type="ARBA" id="ARBA00022741"/>
    </source>
</evidence>
<dbReference type="PANTHER" id="PTHR11922:SF2">
    <property type="entry name" value="GMP SYNTHASE [GLUTAMINE-HYDROLYZING]"/>
    <property type="match status" value="1"/>
</dbReference>
<keyword evidence="3 9" id="KW-0436">Ligase</keyword>
<comment type="function">
    <text evidence="1 9">Catalyzes the synthesis of GMP from XMP.</text>
</comment>
<dbReference type="SUPFAM" id="SSF52317">
    <property type="entry name" value="Class I glutamine amidotransferase-like"/>
    <property type="match status" value="1"/>
</dbReference>
<dbReference type="Proteomes" id="UP000595897">
    <property type="component" value="Chromosome"/>
</dbReference>
<dbReference type="RefSeq" id="WP_271713665.1">
    <property type="nucleotide sequence ID" value="NZ_AP024169.1"/>
</dbReference>
<dbReference type="NCBIfam" id="NF000848">
    <property type="entry name" value="PRK00074.1"/>
    <property type="match status" value="1"/>
</dbReference>
<feature type="domain" description="GMPS ATP-PPase" evidence="11">
    <location>
        <begin position="196"/>
        <end position="388"/>
    </location>
</feature>
<dbReference type="Gene3D" id="3.40.50.620">
    <property type="entry name" value="HUPs"/>
    <property type="match status" value="1"/>
</dbReference>
<evidence type="ECO:0000256" key="9">
    <source>
        <dbReference type="HAMAP-Rule" id="MF_00344"/>
    </source>
</evidence>
<dbReference type="AlphaFoldDB" id="A0A7R7EPI1"/>
<comment type="pathway">
    <text evidence="2 9">Purine metabolism; GMP biosynthesis; GMP from XMP (L-Gln route): step 1/1.</text>
</comment>
<dbReference type="PROSITE" id="PS51273">
    <property type="entry name" value="GATASE_TYPE_1"/>
    <property type="match status" value="1"/>
</dbReference>
<evidence type="ECO:0000256" key="2">
    <source>
        <dbReference type="ARBA" id="ARBA00005153"/>
    </source>
</evidence>
<accession>A0A7R7EPI1</accession>